<organism evidence="1 2">
    <name type="scientific">Anabaena cylindrica FACHB-318</name>
    <dbReference type="NCBI Taxonomy" id="2692880"/>
    <lineage>
        <taxon>Bacteria</taxon>
        <taxon>Bacillati</taxon>
        <taxon>Cyanobacteriota</taxon>
        <taxon>Cyanophyceae</taxon>
        <taxon>Nostocales</taxon>
        <taxon>Nostocaceae</taxon>
        <taxon>Anabaena</taxon>
    </lineage>
</organism>
<evidence type="ECO:0000313" key="2">
    <source>
        <dbReference type="Proteomes" id="UP000638897"/>
    </source>
</evidence>
<protein>
    <submittedName>
        <fullName evidence="1">Uncharacterized protein</fullName>
    </submittedName>
</protein>
<name>A0ABR7ZE53_ANACY</name>
<comment type="caution">
    <text evidence="1">The sequence shown here is derived from an EMBL/GenBank/DDBJ whole genome shotgun (WGS) entry which is preliminary data.</text>
</comment>
<reference evidence="1 2" key="1">
    <citation type="journal article" date="2020" name="ISME J.">
        <title>Comparative genomics reveals insights into cyanobacterial evolution and habitat adaptation.</title>
        <authorList>
            <person name="Chen M.Y."/>
            <person name="Teng W.K."/>
            <person name="Zhao L."/>
            <person name="Hu C.X."/>
            <person name="Zhou Y.K."/>
            <person name="Han B.P."/>
            <person name="Song L.R."/>
            <person name="Shu W.S."/>
        </authorList>
    </citation>
    <scope>NUCLEOTIDE SEQUENCE [LARGE SCALE GENOMIC DNA]</scope>
    <source>
        <strain evidence="1 2">FACHB-318</strain>
    </source>
</reference>
<dbReference type="RefSeq" id="WP_044520926.1">
    <property type="nucleotide sequence ID" value="NZ_JACJQC010000003.1"/>
</dbReference>
<evidence type="ECO:0000313" key="1">
    <source>
        <dbReference type="EMBL" id="MBD2170762.1"/>
    </source>
</evidence>
<keyword evidence="2" id="KW-1185">Reference proteome</keyword>
<dbReference type="Proteomes" id="UP000638897">
    <property type="component" value="Unassembled WGS sequence"/>
</dbReference>
<gene>
    <name evidence="1" type="ORF">H6F81_05790</name>
</gene>
<dbReference type="EMBL" id="JACJQC010000003">
    <property type="protein sequence ID" value="MBD2170762.1"/>
    <property type="molecule type" value="Genomic_DNA"/>
</dbReference>
<sequence>MLIPILPKLQQQKFVEKINSSFSLKLKSKQLLEIAKTGVEQAIETDEATATHWINQQLEALGITLTATI</sequence>
<proteinExistence type="predicted"/>
<accession>A0ABR7ZE53</accession>